<gene>
    <name evidence="2" type="ORF">WMY93_018806</name>
</gene>
<feature type="compositionally biased region" description="Basic and acidic residues" evidence="1">
    <location>
        <begin position="1"/>
        <end position="19"/>
    </location>
</feature>
<accession>A0AAW0NPT9</accession>
<organism evidence="2 3">
    <name type="scientific">Mugilogobius chulae</name>
    <name type="common">yellowstripe goby</name>
    <dbReference type="NCBI Taxonomy" id="88201"/>
    <lineage>
        <taxon>Eukaryota</taxon>
        <taxon>Metazoa</taxon>
        <taxon>Chordata</taxon>
        <taxon>Craniata</taxon>
        <taxon>Vertebrata</taxon>
        <taxon>Euteleostomi</taxon>
        <taxon>Actinopterygii</taxon>
        <taxon>Neopterygii</taxon>
        <taxon>Teleostei</taxon>
        <taxon>Neoteleostei</taxon>
        <taxon>Acanthomorphata</taxon>
        <taxon>Gobiaria</taxon>
        <taxon>Gobiiformes</taxon>
        <taxon>Gobioidei</taxon>
        <taxon>Gobiidae</taxon>
        <taxon>Gobionellinae</taxon>
        <taxon>Mugilogobius</taxon>
    </lineage>
</organism>
<evidence type="ECO:0000256" key="1">
    <source>
        <dbReference type="SAM" id="MobiDB-lite"/>
    </source>
</evidence>
<evidence type="ECO:0000313" key="2">
    <source>
        <dbReference type="EMBL" id="KAK7902037.1"/>
    </source>
</evidence>
<name>A0AAW0NPT9_9GOBI</name>
<keyword evidence="3" id="KW-1185">Reference proteome</keyword>
<dbReference type="AlphaFoldDB" id="A0AAW0NPT9"/>
<feature type="region of interest" description="Disordered" evidence="1">
    <location>
        <begin position="1"/>
        <end position="91"/>
    </location>
</feature>
<dbReference type="Proteomes" id="UP001460270">
    <property type="component" value="Unassembled WGS sequence"/>
</dbReference>
<protein>
    <submittedName>
        <fullName evidence="2">Uncharacterized protein</fullName>
    </submittedName>
</protein>
<comment type="caution">
    <text evidence="2">The sequence shown here is derived from an EMBL/GenBank/DDBJ whole genome shotgun (WGS) entry which is preliminary data.</text>
</comment>
<evidence type="ECO:0000313" key="3">
    <source>
        <dbReference type="Proteomes" id="UP001460270"/>
    </source>
</evidence>
<dbReference type="EMBL" id="JBBPFD010000013">
    <property type="protein sequence ID" value="KAK7902037.1"/>
    <property type="molecule type" value="Genomic_DNA"/>
</dbReference>
<sequence>MREFAQDEQEERQGKQFREDLDELFTPDTSTQCTETPGPLVEESAEADLEESHTPDTSTHCSVTPGPPVEESAETDANETESTRQGPTRRAVSITSDSVLLNPPRVVSVLNLQVLPPRHTYDPHYTIRHWPLDTGPLMPDQRRETSQMELGVAVQQTARAPLRPGLLFSPHYSRPQLYGPYGPLQPLPSHYLGSSPFYQTLGPPQ</sequence>
<reference evidence="3" key="1">
    <citation type="submission" date="2024-04" db="EMBL/GenBank/DDBJ databases">
        <title>Salinicola lusitanus LLJ914,a marine bacterium isolated from the Okinawa Trough.</title>
        <authorList>
            <person name="Li J."/>
        </authorList>
    </citation>
    <scope>NUCLEOTIDE SEQUENCE [LARGE SCALE GENOMIC DNA]</scope>
</reference>
<proteinExistence type="predicted"/>